<evidence type="ECO:0000313" key="1">
    <source>
        <dbReference type="EMBL" id="TCS94813.1"/>
    </source>
</evidence>
<dbReference type="EMBL" id="SMAG01000003">
    <property type="protein sequence ID" value="TCS94813.1"/>
    <property type="molecule type" value="Genomic_DNA"/>
</dbReference>
<reference evidence="1 2" key="1">
    <citation type="submission" date="2019-03" db="EMBL/GenBank/DDBJ databases">
        <title>Genomic Encyclopedia of Type Strains, Phase IV (KMG-IV): sequencing the most valuable type-strain genomes for metagenomic binning, comparative biology and taxonomic classification.</title>
        <authorList>
            <person name="Goeker M."/>
        </authorList>
    </citation>
    <scope>NUCLEOTIDE SEQUENCE [LARGE SCALE GENOMIC DNA]</scope>
    <source>
        <strain evidence="1 2">DSM 45707</strain>
    </source>
</reference>
<dbReference type="Proteomes" id="UP000294937">
    <property type="component" value="Unassembled WGS sequence"/>
</dbReference>
<comment type="caution">
    <text evidence="1">The sequence shown here is derived from an EMBL/GenBank/DDBJ whole genome shotgun (WGS) entry which is preliminary data.</text>
</comment>
<accession>A0A4R3L556</accession>
<keyword evidence="2" id="KW-1185">Reference proteome</keyword>
<sequence>MDSFFEKLHVNNWNKTPKLLRAEALLLLERHYAQLQGRITCGFEESKKWVIIPLVIINKEKYI</sequence>
<protein>
    <submittedName>
        <fullName evidence="1">Uncharacterized protein</fullName>
    </submittedName>
</protein>
<name>A0A4R3L556_9BACL</name>
<dbReference type="AlphaFoldDB" id="A0A4R3L556"/>
<evidence type="ECO:0000313" key="2">
    <source>
        <dbReference type="Proteomes" id="UP000294937"/>
    </source>
</evidence>
<organism evidence="1 2">
    <name type="scientific">Hazenella coriacea</name>
    <dbReference type="NCBI Taxonomy" id="1179467"/>
    <lineage>
        <taxon>Bacteria</taxon>
        <taxon>Bacillati</taxon>
        <taxon>Bacillota</taxon>
        <taxon>Bacilli</taxon>
        <taxon>Bacillales</taxon>
        <taxon>Thermoactinomycetaceae</taxon>
        <taxon>Hazenella</taxon>
    </lineage>
</organism>
<gene>
    <name evidence="1" type="ORF">EDD58_103235</name>
</gene>
<proteinExistence type="predicted"/>